<dbReference type="OrthoDB" id="8017994at2"/>
<comment type="caution">
    <text evidence="3">The sequence shown here is derived from an EMBL/GenBank/DDBJ whole genome shotgun (WGS) entry which is preliminary data.</text>
</comment>
<evidence type="ECO:0000256" key="1">
    <source>
        <dbReference type="SAM" id="MobiDB-lite"/>
    </source>
</evidence>
<dbReference type="Proteomes" id="UP000252893">
    <property type="component" value="Unassembled WGS sequence"/>
</dbReference>
<name>A0A366E9T6_9HYPH</name>
<evidence type="ECO:0000256" key="2">
    <source>
        <dbReference type="SAM" id="SignalP"/>
    </source>
</evidence>
<dbReference type="Gene3D" id="2.60.40.1880">
    <property type="entry name" value="Invasion associated locus B (IalB) protein"/>
    <property type="match status" value="1"/>
</dbReference>
<evidence type="ECO:0000313" key="3">
    <source>
        <dbReference type="EMBL" id="RBO99131.1"/>
    </source>
</evidence>
<organism evidence="3 4">
    <name type="scientific">Pseudochrobactrum asaccharolyticum</name>
    <dbReference type="NCBI Taxonomy" id="354351"/>
    <lineage>
        <taxon>Bacteria</taxon>
        <taxon>Pseudomonadati</taxon>
        <taxon>Pseudomonadota</taxon>
        <taxon>Alphaproteobacteria</taxon>
        <taxon>Hyphomicrobiales</taxon>
        <taxon>Brucellaceae</taxon>
        <taxon>Pseudochrobactrum</taxon>
    </lineage>
</organism>
<gene>
    <name evidence="3" type="ORF">DFR47_101742</name>
</gene>
<feature type="compositionally biased region" description="Basic and acidic residues" evidence="1">
    <location>
        <begin position="172"/>
        <end position="205"/>
    </location>
</feature>
<feature type="signal peptide" evidence="2">
    <location>
        <begin position="1"/>
        <end position="29"/>
    </location>
</feature>
<dbReference type="InterPro" id="IPR010642">
    <property type="entry name" value="Invasion_prot_B"/>
</dbReference>
<dbReference type="EMBL" id="QNRH01000001">
    <property type="protein sequence ID" value="RBO99131.1"/>
    <property type="molecule type" value="Genomic_DNA"/>
</dbReference>
<dbReference type="Pfam" id="PF06776">
    <property type="entry name" value="IalB"/>
    <property type="match status" value="1"/>
</dbReference>
<dbReference type="InterPro" id="IPR038696">
    <property type="entry name" value="IalB_sf"/>
</dbReference>
<keyword evidence="2" id="KW-0732">Signal</keyword>
<feature type="region of interest" description="Disordered" evidence="1">
    <location>
        <begin position="170"/>
        <end position="205"/>
    </location>
</feature>
<dbReference type="AlphaFoldDB" id="A0A366E9T6"/>
<evidence type="ECO:0000313" key="4">
    <source>
        <dbReference type="Proteomes" id="UP000252893"/>
    </source>
</evidence>
<proteinExistence type="predicted"/>
<protein>
    <submittedName>
        <fullName evidence="3">Invasion protein IalB</fullName>
    </submittedName>
</protein>
<sequence>MTNTKTFAAASAIAGAVALLATASIPASAQQLPPQGWFKVCSKQEDNDICNTQNIVTADSGQLLTAINLIEIKGKINRKIFQVSVPTGRLIPAGIGMQIDANKTTKIEYGICFPDRCIAEAPLTDEMVNALKKGGKLTLTSVNFQNKPNPITVQLTGFSDALSGKGLQQNEIEQRQKDLQDAVQKRQKEFEAKMKAEQEKAKAGN</sequence>
<accession>A0A366E9T6</accession>
<dbReference type="RefSeq" id="WP_113943003.1">
    <property type="nucleotide sequence ID" value="NZ_JBHEEG010000005.1"/>
</dbReference>
<keyword evidence="4" id="KW-1185">Reference proteome</keyword>
<feature type="chain" id="PRO_5016991411" evidence="2">
    <location>
        <begin position="30"/>
        <end position="205"/>
    </location>
</feature>
<reference evidence="3 4" key="1">
    <citation type="submission" date="2018-06" db="EMBL/GenBank/DDBJ databases">
        <title>Genomic Encyclopedia of Type Strains, Phase IV (KMG-IV): sequencing the most valuable type-strain genomes for metagenomic binning, comparative biology and taxonomic classification.</title>
        <authorList>
            <person name="Goeker M."/>
        </authorList>
    </citation>
    <scope>NUCLEOTIDE SEQUENCE [LARGE SCALE GENOMIC DNA]</scope>
    <source>
        <strain evidence="3 4">DSM 25619</strain>
    </source>
</reference>